<dbReference type="InParanoid" id="K3WL25"/>
<reference evidence="2" key="1">
    <citation type="journal article" date="2010" name="Genome Biol.">
        <title>Genome sequence of the necrotrophic plant pathogen Pythium ultimum reveals original pathogenicity mechanisms and effector repertoire.</title>
        <authorList>
            <person name="Levesque C.A."/>
            <person name="Brouwer H."/>
            <person name="Cano L."/>
            <person name="Hamilton J.P."/>
            <person name="Holt C."/>
            <person name="Huitema E."/>
            <person name="Raffaele S."/>
            <person name="Robideau G.P."/>
            <person name="Thines M."/>
            <person name="Win J."/>
            <person name="Zerillo M.M."/>
            <person name="Beakes G.W."/>
            <person name="Boore J.L."/>
            <person name="Busam D."/>
            <person name="Dumas B."/>
            <person name="Ferriera S."/>
            <person name="Fuerstenberg S.I."/>
            <person name="Gachon C.M."/>
            <person name="Gaulin E."/>
            <person name="Govers F."/>
            <person name="Grenville-Briggs L."/>
            <person name="Horner N."/>
            <person name="Hostetler J."/>
            <person name="Jiang R.H."/>
            <person name="Johnson J."/>
            <person name="Krajaejun T."/>
            <person name="Lin H."/>
            <person name="Meijer H.J."/>
            <person name="Moore B."/>
            <person name="Morris P."/>
            <person name="Phuntmart V."/>
            <person name="Puiu D."/>
            <person name="Shetty J."/>
            <person name="Stajich J.E."/>
            <person name="Tripathy S."/>
            <person name="Wawra S."/>
            <person name="van West P."/>
            <person name="Whitty B.R."/>
            <person name="Coutinho P.M."/>
            <person name="Henrissat B."/>
            <person name="Martin F."/>
            <person name="Thomas P.D."/>
            <person name="Tyler B.M."/>
            <person name="De Vries R.P."/>
            <person name="Kamoun S."/>
            <person name="Yandell M."/>
            <person name="Tisserat N."/>
            <person name="Buell C.R."/>
        </authorList>
    </citation>
    <scope>NUCLEOTIDE SEQUENCE</scope>
    <source>
        <strain evidence="2">DAOM:BR144</strain>
    </source>
</reference>
<accession>K3WL25</accession>
<dbReference type="HOGENOM" id="CLU_2909036_0_0_1"/>
<name>K3WL25_GLOUD</name>
<evidence type="ECO:0000313" key="1">
    <source>
        <dbReference type="EnsemblProtists" id="PYU1_T005667"/>
    </source>
</evidence>
<reference evidence="1" key="3">
    <citation type="submission" date="2015-02" db="UniProtKB">
        <authorList>
            <consortium name="EnsemblProtists"/>
        </authorList>
    </citation>
    <scope>IDENTIFICATION</scope>
    <source>
        <strain evidence="1">DAOM BR144</strain>
    </source>
</reference>
<reference evidence="2" key="2">
    <citation type="submission" date="2010-04" db="EMBL/GenBank/DDBJ databases">
        <authorList>
            <person name="Buell R."/>
            <person name="Hamilton J."/>
            <person name="Hostetler J."/>
        </authorList>
    </citation>
    <scope>NUCLEOTIDE SEQUENCE [LARGE SCALE GENOMIC DNA]</scope>
    <source>
        <strain evidence="2">DAOM:BR144</strain>
    </source>
</reference>
<protein>
    <submittedName>
        <fullName evidence="1">Uncharacterized protein</fullName>
    </submittedName>
</protein>
<dbReference type="STRING" id="431595.K3WL25"/>
<dbReference type="EnsemblProtists" id="PYU1_T005667">
    <property type="protein sequence ID" value="PYU1_T005667"/>
    <property type="gene ID" value="PYU1_G005656"/>
</dbReference>
<organism evidence="1 2">
    <name type="scientific">Globisporangium ultimum (strain ATCC 200006 / CBS 805.95 / DAOM BR144)</name>
    <name type="common">Pythium ultimum</name>
    <dbReference type="NCBI Taxonomy" id="431595"/>
    <lineage>
        <taxon>Eukaryota</taxon>
        <taxon>Sar</taxon>
        <taxon>Stramenopiles</taxon>
        <taxon>Oomycota</taxon>
        <taxon>Peronosporomycetes</taxon>
        <taxon>Pythiales</taxon>
        <taxon>Pythiaceae</taxon>
        <taxon>Globisporangium</taxon>
    </lineage>
</organism>
<keyword evidence="2" id="KW-1185">Reference proteome</keyword>
<dbReference type="Proteomes" id="UP000019132">
    <property type="component" value="Unassembled WGS sequence"/>
</dbReference>
<sequence>MGGHNILALVDSDFLFFQPLQVNTGRNLAKFYIGSRDLSTVINEVRDGVAIARDWCHVIQLG</sequence>
<proteinExistence type="predicted"/>
<dbReference type="AlphaFoldDB" id="K3WL25"/>
<dbReference type="EMBL" id="GL376573">
    <property type="status" value="NOT_ANNOTATED_CDS"/>
    <property type="molecule type" value="Genomic_DNA"/>
</dbReference>
<evidence type="ECO:0000313" key="2">
    <source>
        <dbReference type="Proteomes" id="UP000019132"/>
    </source>
</evidence>
<dbReference type="VEuPathDB" id="FungiDB:PYU1_G005656"/>